<sequence length="435" mass="44142">MHPYRLIFPALIATAASLAPLQQCAAPAARPLWTRRALGAAWVAAYPLVAAAYPLVARAEVYEGSAPIELVNDVVKAVGSLFYDESLLASPRWSAAVKRAQTAARNADDASAAPAIVADLLQSLNDPYTRFKPPALAEATLANAGAKPAGVGLRLAPGVSGIEIVEVLPGSPAATSALRPGDVLVEIDESAAASASASAASEALRGRAGSTVSIKASRGGNKIIERLVRAQLDSSAPEVEARGVAEGVGVLAVRSFSGATPSAIEGAVATLRRDGAKSLALDLRGNGGGDLDAAVKAVDLFLDGGKTIAKIRARTGVDVRLASGPAPIREPMVVVVDAGTASAAELFSAALASNRRATLVGQQTYGKARVQRAAPIPGGGAVLVSRAYYETPAGVDVTGVGLTPDAPCATGEEAMACARKALLPPDELGYVRTPN</sequence>
<protein>
    <recommendedName>
        <fullName evidence="6">PDZ domain-containing protein</fullName>
    </recommendedName>
</protein>
<keyword evidence="5" id="KW-0732">Signal</keyword>
<dbReference type="GO" id="GO:0004175">
    <property type="term" value="F:endopeptidase activity"/>
    <property type="evidence" value="ECO:0007669"/>
    <property type="project" value="TreeGrafter"/>
</dbReference>
<accession>A0A8J2T0P9</accession>
<gene>
    <name evidence="7" type="ORF">PECAL_5P17440</name>
</gene>
<dbReference type="SMART" id="SM00228">
    <property type="entry name" value="PDZ"/>
    <property type="match status" value="1"/>
</dbReference>
<dbReference type="InterPro" id="IPR029045">
    <property type="entry name" value="ClpP/crotonase-like_dom_sf"/>
</dbReference>
<dbReference type="SUPFAM" id="SSF50156">
    <property type="entry name" value="PDZ domain-like"/>
    <property type="match status" value="1"/>
</dbReference>
<dbReference type="PANTHER" id="PTHR32060:SF30">
    <property type="entry name" value="CARBOXY-TERMINAL PROCESSING PROTEASE CTPA"/>
    <property type="match status" value="1"/>
</dbReference>
<dbReference type="SMART" id="SM00245">
    <property type="entry name" value="TSPc"/>
    <property type="match status" value="1"/>
</dbReference>
<dbReference type="PANTHER" id="PTHR32060">
    <property type="entry name" value="TAIL-SPECIFIC PROTEASE"/>
    <property type="match status" value="1"/>
</dbReference>
<dbReference type="InterPro" id="IPR004447">
    <property type="entry name" value="Peptidase_S41A"/>
</dbReference>
<dbReference type="InterPro" id="IPR036034">
    <property type="entry name" value="PDZ_sf"/>
</dbReference>
<dbReference type="GO" id="GO:0007165">
    <property type="term" value="P:signal transduction"/>
    <property type="evidence" value="ECO:0007669"/>
    <property type="project" value="TreeGrafter"/>
</dbReference>
<evidence type="ECO:0000313" key="8">
    <source>
        <dbReference type="Proteomes" id="UP000789595"/>
    </source>
</evidence>
<feature type="domain" description="PDZ" evidence="6">
    <location>
        <begin position="138"/>
        <end position="205"/>
    </location>
</feature>
<dbReference type="Gene3D" id="2.30.42.10">
    <property type="match status" value="1"/>
</dbReference>
<feature type="chain" id="PRO_5035218859" description="PDZ domain-containing protein" evidence="5">
    <location>
        <begin position="18"/>
        <end position="435"/>
    </location>
</feature>
<dbReference type="AlphaFoldDB" id="A0A8J2T0P9"/>
<evidence type="ECO:0000256" key="5">
    <source>
        <dbReference type="SAM" id="SignalP"/>
    </source>
</evidence>
<reference evidence="7" key="1">
    <citation type="submission" date="2021-11" db="EMBL/GenBank/DDBJ databases">
        <authorList>
            <consortium name="Genoscope - CEA"/>
            <person name="William W."/>
        </authorList>
    </citation>
    <scope>NUCLEOTIDE SEQUENCE</scope>
</reference>
<evidence type="ECO:0000259" key="6">
    <source>
        <dbReference type="PROSITE" id="PS50106"/>
    </source>
</evidence>
<evidence type="ECO:0000256" key="3">
    <source>
        <dbReference type="ARBA" id="ARBA00022801"/>
    </source>
</evidence>
<evidence type="ECO:0000256" key="1">
    <source>
        <dbReference type="ARBA" id="ARBA00009179"/>
    </source>
</evidence>
<dbReference type="GO" id="GO:0006508">
    <property type="term" value="P:proteolysis"/>
    <property type="evidence" value="ECO:0007669"/>
    <property type="project" value="UniProtKB-KW"/>
</dbReference>
<dbReference type="Gene3D" id="3.90.226.10">
    <property type="entry name" value="2-enoyl-CoA Hydratase, Chain A, domain 1"/>
    <property type="match status" value="1"/>
</dbReference>
<dbReference type="Pfam" id="PF03572">
    <property type="entry name" value="Peptidase_S41"/>
    <property type="match status" value="1"/>
</dbReference>
<proteinExistence type="inferred from homology"/>
<dbReference type="InterPro" id="IPR005151">
    <property type="entry name" value="Tail-specific_protease"/>
</dbReference>
<feature type="signal peptide" evidence="5">
    <location>
        <begin position="1"/>
        <end position="17"/>
    </location>
</feature>
<organism evidence="7 8">
    <name type="scientific">Pelagomonas calceolata</name>
    <dbReference type="NCBI Taxonomy" id="35677"/>
    <lineage>
        <taxon>Eukaryota</taxon>
        <taxon>Sar</taxon>
        <taxon>Stramenopiles</taxon>
        <taxon>Ochrophyta</taxon>
        <taxon>Pelagophyceae</taxon>
        <taxon>Pelagomonadales</taxon>
        <taxon>Pelagomonadaceae</taxon>
        <taxon>Pelagomonas</taxon>
    </lineage>
</organism>
<comment type="similarity">
    <text evidence="1">Belongs to the peptidase S41A family.</text>
</comment>
<keyword evidence="3" id="KW-0378">Hydrolase</keyword>
<dbReference type="SUPFAM" id="SSF52096">
    <property type="entry name" value="ClpP/crotonase"/>
    <property type="match status" value="1"/>
</dbReference>
<dbReference type="GO" id="GO:0008236">
    <property type="term" value="F:serine-type peptidase activity"/>
    <property type="evidence" value="ECO:0007669"/>
    <property type="project" value="UniProtKB-KW"/>
</dbReference>
<dbReference type="OrthoDB" id="43580at2759"/>
<keyword evidence="8" id="KW-1185">Reference proteome</keyword>
<keyword evidence="2" id="KW-0645">Protease</keyword>
<dbReference type="PROSITE" id="PS50106">
    <property type="entry name" value="PDZ"/>
    <property type="match status" value="1"/>
</dbReference>
<dbReference type="Gene3D" id="3.30.750.44">
    <property type="match status" value="1"/>
</dbReference>
<dbReference type="Proteomes" id="UP000789595">
    <property type="component" value="Unassembled WGS sequence"/>
</dbReference>
<comment type="caution">
    <text evidence="7">The sequence shown here is derived from an EMBL/GenBank/DDBJ whole genome shotgun (WGS) entry which is preliminary data.</text>
</comment>
<dbReference type="InterPro" id="IPR001478">
    <property type="entry name" value="PDZ"/>
</dbReference>
<evidence type="ECO:0000256" key="2">
    <source>
        <dbReference type="ARBA" id="ARBA00022670"/>
    </source>
</evidence>
<keyword evidence="4" id="KW-0720">Serine protease</keyword>
<name>A0A8J2T0P9_9STRA</name>
<dbReference type="Pfam" id="PF13180">
    <property type="entry name" value="PDZ_2"/>
    <property type="match status" value="1"/>
</dbReference>
<dbReference type="CDD" id="cd07560">
    <property type="entry name" value="Peptidase_S41_CPP"/>
    <property type="match status" value="1"/>
</dbReference>
<evidence type="ECO:0000256" key="4">
    <source>
        <dbReference type="ARBA" id="ARBA00022825"/>
    </source>
</evidence>
<evidence type="ECO:0000313" key="7">
    <source>
        <dbReference type="EMBL" id="CAH0377175.1"/>
    </source>
</evidence>
<dbReference type="EMBL" id="CAKKNE010000005">
    <property type="protein sequence ID" value="CAH0377175.1"/>
    <property type="molecule type" value="Genomic_DNA"/>
</dbReference>